<reference evidence="5 6" key="2">
    <citation type="journal article" date="2017" name="Int. J. Syst. Evol. Microbiol.">
        <title>Gordonia phthalatica sp. nov., a di-n-butyl phthalate-degrading bacterium isolated from activated sludge.</title>
        <authorList>
            <person name="Jin D."/>
            <person name="Kong X."/>
            <person name="Jia M."/>
            <person name="Yu X."/>
            <person name="Wang X."/>
            <person name="Zhuang X."/>
            <person name="Deng Y."/>
            <person name="Bai Z."/>
        </authorList>
    </citation>
    <scope>NUCLEOTIDE SEQUENCE [LARGE SCALE GENOMIC DNA]</scope>
    <source>
        <strain evidence="5 6">QH-11</strain>
    </source>
</reference>
<dbReference type="KEGG" id="goq:ACH46_02810"/>
<reference evidence="6" key="1">
    <citation type="submission" date="2015-06" db="EMBL/GenBank/DDBJ databases">
        <title>Complete genome sequence and metabolic analysis of phthalate degradation pathway in Gordonia sp. QH-11.</title>
        <authorList>
            <person name="Jin D."/>
            <person name="Kong X."/>
            <person name="Bai Z."/>
        </authorList>
    </citation>
    <scope>NUCLEOTIDE SEQUENCE [LARGE SCALE GENOMIC DNA]</scope>
    <source>
        <strain evidence="6">QH-11</strain>
    </source>
</reference>
<proteinExistence type="inferred from homology"/>
<dbReference type="EMBL" id="CP011853">
    <property type="protein sequence ID" value="ALG83630.1"/>
    <property type="molecule type" value="Genomic_DNA"/>
</dbReference>
<keyword evidence="2 3" id="KW-0378">Hydrolase</keyword>
<dbReference type="EC" id="3.1.1.-" evidence="3"/>
<organism evidence="5 6">
    <name type="scientific">Gordonia phthalatica</name>
    <dbReference type="NCBI Taxonomy" id="1136941"/>
    <lineage>
        <taxon>Bacteria</taxon>
        <taxon>Bacillati</taxon>
        <taxon>Actinomycetota</taxon>
        <taxon>Actinomycetes</taxon>
        <taxon>Mycobacteriales</taxon>
        <taxon>Gordoniaceae</taxon>
        <taxon>Gordonia</taxon>
    </lineage>
</organism>
<evidence type="ECO:0000313" key="5">
    <source>
        <dbReference type="EMBL" id="ALG83630.1"/>
    </source>
</evidence>
<dbReference type="InterPro" id="IPR029058">
    <property type="entry name" value="AB_hydrolase_fold"/>
</dbReference>
<keyword evidence="6" id="KW-1185">Reference proteome</keyword>
<name>A0A0N9MNH5_9ACTN</name>
<dbReference type="STRING" id="1136941.ACH46_02810"/>
<dbReference type="InterPro" id="IPR050309">
    <property type="entry name" value="Type-B_Carboxylest/Lipase"/>
</dbReference>
<dbReference type="InterPro" id="IPR002018">
    <property type="entry name" value="CarbesteraseB"/>
</dbReference>
<gene>
    <name evidence="5" type="ORF">ACH46_02810</name>
</gene>
<comment type="similarity">
    <text evidence="1 3">Belongs to the type-B carboxylesterase/lipase family.</text>
</comment>
<evidence type="ECO:0000313" key="6">
    <source>
        <dbReference type="Proteomes" id="UP000063789"/>
    </source>
</evidence>
<dbReference type="PANTHER" id="PTHR11559">
    <property type="entry name" value="CARBOXYLESTERASE"/>
    <property type="match status" value="1"/>
</dbReference>
<dbReference type="SUPFAM" id="SSF53474">
    <property type="entry name" value="alpha/beta-Hydrolases"/>
    <property type="match status" value="1"/>
</dbReference>
<dbReference type="Pfam" id="PF00135">
    <property type="entry name" value="COesterase"/>
    <property type="match status" value="1"/>
</dbReference>
<feature type="domain" description="Carboxylesterase type B" evidence="4">
    <location>
        <begin position="18"/>
        <end position="510"/>
    </location>
</feature>
<dbReference type="PROSITE" id="PS00122">
    <property type="entry name" value="CARBOXYLESTERASE_B_1"/>
    <property type="match status" value="1"/>
</dbReference>
<sequence>MVRTTPGAGKMSIVTDTDLVVDTVYGPLRGTSTPSADLWLGVAYAARPTGPRRWRHAEPPRERGEVVDARNYAPVSPQPVMQVIDLGPDAFANEDCLYLNVGTPRGVAGTDAGLPVMVWVHGGAYLCGSGSQPLYDPGSLIQSSVTRGTPTIVVTFNYRMGAFGFMDLSRFSSGDHVFQANCGLSDVIAALTWVRDNIERFGGDPGNVTLFGESAGAGIVTTLLASPAAKGLFHKAIAQSSPATTVYDAERGERYANMLLAELPPEYVRAADLRRTPALDLVNASSRIFNLVPNRFPGTIAFAPVVDGDLVPLDPLEAIVTGESHRVPLLIGTNRHETSLFRWMSTPLLPVKNQGVDAMFTLIGTERPGLRVPEPEFLDSSYQHVPAGARSMAISRDIGFRMPAVWITESHAQVAPVYLYRFDWATPILRLLGYGAAHATEVPYVWGNPASSKRDPMYALGGRATGEKVRHRMQYRWLGFAADGDPNTGEDGDAIWEAYEPMRHSSLLIGGTEDTPVEGLDDTILRAWGDEVLSFR</sequence>
<dbReference type="PATRIC" id="fig|1136941.3.peg.565"/>
<dbReference type="Gene3D" id="3.40.50.1820">
    <property type="entry name" value="alpha/beta hydrolase"/>
    <property type="match status" value="1"/>
</dbReference>
<evidence type="ECO:0000259" key="4">
    <source>
        <dbReference type="Pfam" id="PF00135"/>
    </source>
</evidence>
<dbReference type="InterPro" id="IPR019826">
    <property type="entry name" value="Carboxylesterase_B_AS"/>
</dbReference>
<dbReference type="Proteomes" id="UP000063789">
    <property type="component" value="Chromosome"/>
</dbReference>
<dbReference type="ESTHER" id="9actn-a0a0n9mnh5">
    <property type="family name" value="Carb_B_Bacteria"/>
</dbReference>
<accession>A0A0N9MNH5</accession>
<evidence type="ECO:0000256" key="3">
    <source>
        <dbReference type="RuleBase" id="RU361235"/>
    </source>
</evidence>
<evidence type="ECO:0000256" key="1">
    <source>
        <dbReference type="ARBA" id="ARBA00005964"/>
    </source>
</evidence>
<dbReference type="GO" id="GO:0016787">
    <property type="term" value="F:hydrolase activity"/>
    <property type="evidence" value="ECO:0007669"/>
    <property type="project" value="UniProtKB-KW"/>
</dbReference>
<evidence type="ECO:0000256" key="2">
    <source>
        <dbReference type="ARBA" id="ARBA00022801"/>
    </source>
</evidence>
<protein>
    <recommendedName>
        <fullName evidence="3">Carboxylic ester hydrolase</fullName>
        <ecNumber evidence="3">3.1.1.-</ecNumber>
    </recommendedName>
</protein>
<dbReference type="AlphaFoldDB" id="A0A0N9MNH5"/>